<sequence length="271" mass="31045">MATSFNYPPAYLQSPSESGQIQLPPFSSLLHDIENTQDGLYDFFQAAPPSSPSTVNFEVTPPPSSRQSSTEYSPVDLDRTRRHIERRTLPRMTRRNTRICNILVPNDSKTVKSAKERNNRKNQGDVLCCVEDFLNSYFGYRSQKRQSSGNSDSSGLDSPKIAIMHIIAEIVIKSIHGNYVQAMAQGRLREYQNEMREFCRRAESSTNILEGTFIDDQNELECQAGKRPDEEKAPRPCFTHNTPDHRACRKSRRQAVFKVSMEEFFRQHCTI</sequence>
<dbReference type="Proteomes" id="UP001303373">
    <property type="component" value="Chromosome 5"/>
</dbReference>
<accession>A0AAQ3M558</accession>
<dbReference type="EMBL" id="CP138584">
    <property type="protein sequence ID" value="WPH01085.1"/>
    <property type="molecule type" value="Genomic_DNA"/>
</dbReference>
<evidence type="ECO:0000313" key="3">
    <source>
        <dbReference type="Proteomes" id="UP001303373"/>
    </source>
</evidence>
<protein>
    <submittedName>
        <fullName evidence="2">Uncharacterized protein</fullName>
    </submittedName>
</protein>
<feature type="region of interest" description="Disordered" evidence="1">
    <location>
        <begin position="51"/>
        <end position="74"/>
    </location>
</feature>
<proteinExistence type="predicted"/>
<evidence type="ECO:0000256" key="1">
    <source>
        <dbReference type="SAM" id="MobiDB-lite"/>
    </source>
</evidence>
<keyword evidence="3" id="KW-1185">Reference proteome</keyword>
<reference evidence="2 3" key="1">
    <citation type="submission" date="2023-11" db="EMBL/GenBank/DDBJ databases">
        <title>An acidophilic fungus is an integral part of prey digestion in a carnivorous sundew plant.</title>
        <authorList>
            <person name="Tsai I.J."/>
        </authorList>
    </citation>
    <scope>NUCLEOTIDE SEQUENCE [LARGE SCALE GENOMIC DNA]</scope>
    <source>
        <strain evidence="2">169a</strain>
    </source>
</reference>
<dbReference type="AlphaFoldDB" id="A0AAQ3M558"/>
<evidence type="ECO:0000313" key="2">
    <source>
        <dbReference type="EMBL" id="WPH01085.1"/>
    </source>
</evidence>
<organism evidence="2 3">
    <name type="scientific">Acrodontium crateriforme</name>
    <dbReference type="NCBI Taxonomy" id="150365"/>
    <lineage>
        <taxon>Eukaryota</taxon>
        <taxon>Fungi</taxon>
        <taxon>Dikarya</taxon>
        <taxon>Ascomycota</taxon>
        <taxon>Pezizomycotina</taxon>
        <taxon>Dothideomycetes</taxon>
        <taxon>Dothideomycetidae</taxon>
        <taxon>Mycosphaerellales</taxon>
        <taxon>Teratosphaeriaceae</taxon>
        <taxon>Acrodontium</taxon>
    </lineage>
</organism>
<name>A0AAQ3M558_9PEZI</name>
<gene>
    <name evidence="2" type="ORF">R9X50_00392000</name>
</gene>